<evidence type="ECO:0000259" key="6">
    <source>
        <dbReference type="PROSITE" id="PS50977"/>
    </source>
</evidence>
<dbReference type="PANTHER" id="PTHR30055">
    <property type="entry name" value="HTH-TYPE TRANSCRIPTIONAL REGULATOR RUTR"/>
    <property type="match status" value="1"/>
</dbReference>
<dbReference type="EMBL" id="FNET01000001">
    <property type="protein sequence ID" value="SDJ24624.1"/>
    <property type="molecule type" value="Genomic_DNA"/>
</dbReference>
<dbReference type="SUPFAM" id="SSF46689">
    <property type="entry name" value="Homeodomain-like"/>
    <property type="match status" value="1"/>
</dbReference>
<dbReference type="AlphaFoldDB" id="A0A1G8S5V1"/>
<dbReference type="GO" id="GO:0003700">
    <property type="term" value="F:DNA-binding transcription factor activity"/>
    <property type="evidence" value="ECO:0007669"/>
    <property type="project" value="TreeGrafter"/>
</dbReference>
<reference evidence="8" key="1">
    <citation type="submission" date="2016-10" db="EMBL/GenBank/DDBJ databases">
        <authorList>
            <person name="Varghese N."/>
            <person name="Submissions S."/>
        </authorList>
    </citation>
    <scope>NUCLEOTIDE SEQUENCE [LARGE SCALE GENOMIC DNA]</scope>
    <source>
        <strain evidence="8">DSM 44796</strain>
    </source>
</reference>
<gene>
    <name evidence="7" type="ORF">SAMN04488074_101883</name>
</gene>
<keyword evidence="3 5" id="KW-0238">DNA-binding</keyword>
<dbReference type="PROSITE" id="PS50977">
    <property type="entry name" value="HTH_TETR_2"/>
    <property type="match status" value="1"/>
</dbReference>
<evidence type="ECO:0000256" key="4">
    <source>
        <dbReference type="ARBA" id="ARBA00023163"/>
    </source>
</evidence>
<organism evidence="7 8">
    <name type="scientific">Lentzea albidocapillata subsp. violacea</name>
    <dbReference type="NCBI Taxonomy" id="128104"/>
    <lineage>
        <taxon>Bacteria</taxon>
        <taxon>Bacillati</taxon>
        <taxon>Actinomycetota</taxon>
        <taxon>Actinomycetes</taxon>
        <taxon>Pseudonocardiales</taxon>
        <taxon>Pseudonocardiaceae</taxon>
        <taxon>Lentzea</taxon>
    </lineage>
</organism>
<dbReference type="InterPro" id="IPR001647">
    <property type="entry name" value="HTH_TetR"/>
</dbReference>
<dbReference type="Proteomes" id="UP000199682">
    <property type="component" value="Unassembled WGS sequence"/>
</dbReference>
<accession>A0A1G8S5V1</accession>
<protein>
    <submittedName>
        <fullName evidence="7">Transcriptional regulator, TetR family</fullName>
    </submittedName>
</protein>
<name>A0A1G8S5V1_9PSEU</name>
<evidence type="ECO:0000256" key="3">
    <source>
        <dbReference type="ARBA" id="ARBA00023125"/>
    </source>
</evidence>
<dbReference type="RefSeq" id="WP_090004275.1">
    <property type="nucleotide sequence ID" value="NZ_FNET01000001.1"/>
</dbReference>
<dbReference type="InterPro" id="IPR009057">
    <property type="entry name" value="Homeodomain-like_sf"/>
</dbReference>
<dbReference type="SUPFAM" id="SSF48498">
    <property type="entry name" value="Tetracyclin repressor-like, C-terminal domain"/>
    <property type="match status" value="1"/>
</dbReference>
<dbReference type="InterPro" id="IPR050109">
    <property type="entry name" value="HTH-type_TetR-like_transc_reg"/>
</dbReference>
<dbReference type="Gene3D" id="1.10.357.10">
    <property type="entry name" value="Tetracycline Repressor, domain 2"/>
    <property type="match status" value="1"/>
</dbReference>
<keyword evidence="2" id="KW-0805">Transcription regulation</keyword>
<dbReference type="Pfam" id="PF13977">
    <property type="entry name" value="TetR_C_6"/>
    <property type="match status" value="1"/>
</dbReference>
<evidence type="ECO:0000313" key="7">
    <source>
        <dbReference type="EMBL" id="SDJ24624.1"/>
    </source>
</evidence>
<evidence type="ECO:0000256" key="5">
    <source>
        <dbReference type="PROSITE-ProRule" id="PRU00335"/>
    </source>
</evidence>
<evidence type="ECO:0000256" key="1">
    <source>
        <dbReference type="ARBA" id="ARBA00022491"/>
    </source>
</evidence>
<dbReference type="InterPro" id="IPR036271">
    <property type="entry name" value="Tet_transcr_reg_TetR-rel_C_sf"/>
</dbReference>
<proteinExistence type="predicted"/>
<dbReference type="PANTHER" id="PTHR30055:SF234">
    <property type="entry name" value="HTH-TYPE TRANSCRIPTIONAL REGULATOR BETI"/>
    <property type="match status" value="1"/>
</dbReference>
<dbReference type="GO" id="GO:0000976">
    <property type="term" value="F:transcription cis-regulatory region binding"/>
    <property type="evidence" value="ECO:0007669"/>
    <property type="project" value="TreeGrafter"/>
</dbReference>
<keyword evidence="1" id="KW-0678">Repressor</keyword>
<dbReference type="InterPro" id="IPR039538">
    <property type="entry name" value="BetI_C"/>
</dbReference>
<feature type="DNA-binding region" description="H-T-H motif" evidence="5">
    <location>
        <begin position="31"/>
        <end position="50"/>
    </location>
</feature>
<keyword evidence="4" id="KW-0804">Transcription</keyword>
<evidence type="ECO:0000256" key="2">
    <source>
        <dbReference type="ARBA" id="ARBA00023015"/>
    </source>
</evidence>
<sequence>MPKHADPAERRQQVVAALYRVVDAEGLDAASLPRIARELNATTGLLQKYFRSKDELLLFAQDQLTEELTASVRTVLGQEGSLQERLRKALCAIALVDDAARARVWLAFAARAAANPVLLQRHVEGAREIRDLCRHVLEAAGLDGGEAVGLAALVDGVTAQRALEPEVMTGEVAERVIARHLERLWGST</sequence>
<evidence type="ECO:0000313" key="8">
    <source>
        <dbReference type="Proteomes" id="UP000199682"/>
    </source>
</evidence>
<dbReference type="Pfam" id="PF00440">
    <property type="entry name" value="TetR_N"/>
    <property type="match status" value="1"/>
</dbReference>
<feature type="domain" description="HTH tetR-type" evidence="6">
    <location>
        <begin position="8"/>
        <end position="68"/>
    </location>
</feature>